<dbReference type="KEGG" id="hir:HETIRDRAFT_448251"/>
<proteinExistence type="predicted"/>
<sequence length="107" mass="11817">MSLSTPLPSPPPSPLSARTRLRLRSEVACYPPAYRLQPTLVHRLDPPRCPALSALVLSARAQIIAKRMPRTLQCVDEEVNPASDACTCDPATHIRPHASYRSHSRLL</sequence>
<dbReference type="GeneID" id="20675838"/>
<protein>
    <submittedName>
        <fullName evidence="1">Uncharacterized protein</fullName>
    </submittedName>
</protein>
<dbReference type="Proteomes" id="UP000030671">
    <property type="component" value="Unassembled WGS sequence"/>
</dbReference>
<gene>
    <name evidence="1" type="ORF">HETIRDRAFT_448251</name>
</gene>
<keyword evidence="2" id="KW-1185">Reference proteome</keyword>
<organism evidence="1 2">
    <name type="scientific">Heterobasidion irregulare (strain TC 32-1)</name>
    <dbReference type="NCBI Taxonomy" id="747525"/>
    <lineage>
        <taxon>Eukaryota</taxon>
        <taxon>Fungi</taxon>
        <taxon>Dikarya</taxon>
        <taxon>Basidiomycota</taxon>
        <taxon>Agaricomycotina</taxon>
        <taxon>Agaricomycetes</taxon>
        <taxon>Russulales</taxon>
        <taxon>Bondarzewiaceae</taxon>
        <taxon>Heterobasidion</taxon>
        <taxon>Heterobasidion annosum species complex</taxon>
    </lineage>
</organism>
<dbReference type="InParanoid" id="W4KGI8"/>
<dbReference type="AlphaFoldDB" id="W4KGI8"/>
<name>W4KGI8_HETIT</name>
<evidence type="ECO:0000313" key="1">
    <source>
        <dbReference type="EMBL" id="ETW84978.1"/>
    </source>
</evidence>
<dbReference type="HOGENOM" id="CLU_2210389_0_0_1"/>
<evidence type="ECO:0000313" key="2">
    <source>
        <dbReference type="Proteomes" id="UP000030671"/>
    </source>
</evidence>
<dbReference type="EMBL" id="KI925455">
    <property type="protein sequence ID" value="ETW84978.1"/>
    <property type="molecule type" value="Genomic_DNA"/>
</dbReference>
<reference evidence="1 2" key="1">
    <citation type="journal article" date="2012" name="New Phytol.">
        <title>Insight into trade-off between wood decay and parasitism from the genome of a fungal forest pathogen.</title>
        <authorList>
            <person name="Olson A."/>
            <person name="Aerts A."/>
            <person name="Asiegbu F."/>
            <person name="Belbahri L."/>
            <person name="Bouzid O."/>
            <person name="Broberg A."/>
            <person name="Canback B."/>
            <person name="Coutinho P.M."/>
            <person name="Cullen D."/>
            <person name="Dalman K."/>
            <person name="Deflorio G."/>
            <person name="van Diepen L.T."/>
            <person name="Dunand C."/>
            <person name="Duplessis S."/>
            <person name="Durling M."/>
            <person name="Gonthier P."/>
            <person name="Grimwood J."/>
            <person name="Fossdal C.G."/>
            <person name="Hansson D."/>
            <person name="Henrissat B."/>
            <person name="Hietala A."/>
            <person name="Himmelstrand K."/>
            <person name="Hoffmeister D."/>
            <person name="Hogberg N."/>
            <person name="James T.Y."/>
            <person name="Karlsson M."/>
            <person name="Kohler A."/>
            <person name="Kues U."/>
            <person name="Lee Y.H."/>
            <person name="Lin Y.C."/>
            <person name="Lind M."/>
            <person name="Lindquist E."/>
            <person name="Lombard V."/>
            <person name="Lucas S."/>
            <person name="Lunden K."/>
            <person name="Morin E."/>
            <person name="Murat C."/>
            <person name="Park J."/>
            <person name="Raffaello T."/>
            <person name="Rouze P."/>
            <person name="Salamov A."/>
            <person name="Schmutz J."/>
            <person name="Solheim H."/>
            <person name="Stahlberg J."/>
            <person name="Velez H."/>
            <person name="de Vries R.P."/>
            <person name="Wiebenga A."/>
            <person name="Woodward S."/>
            <person name="Yakovlev I."/>
            <person name="Garbelotto M."/>
            <person name="Martin F."/>
            <person name="Grigoriev I.V."/>
            <person name="Stenlid J."/>
        </authorList>
    </citation>
    <scope>NUCLEOTIDE SEQUENCE [LARGE SCALE GENOMIC DNA]</scope>
    <source>
        <strain evidence="1 2">TC 32-1</strain>
    </source>
</reference>
<dbReference type="RefSeq" id="XP_009541875.1">
    <property type="nucleotide sequence ID" value="XM_009543580.1"/>
</dbReference>
<accession>W4KGI8</accession>